<feature type="domain" description="Glycosyl hydrolase family 32 N-terminal" evidence="5">
    <location>
        <begin position="10"/>
        <end position="259"/>
    </location>
</feature>
<accession>A0A1G5DXP1</accession>
<evidence type="ECO:0000313" key="7">
    <source>
        <dbReference type="Proteomes" id="UP000183047"/>
    </source>
</evidence>
<sequence>MALSTEKGVYLNYLYETDNNGVGYHPIHQFYTRNFVSFEDKGQVLAYSEEMEAPDLAVGTGSFIIDDAGTYHCFYTGHNDYYEEYGLDKECLMHATSKDNKTYTKDTENIIHAPEGYSTEDFRDPQVLRTDDGYMMLVGARKENGNESAIICYRSDDLKNWKFEGDLYTNKELYFMECPDLFKLGDHYYLTFSWNNVVYYRMSDSINGPWETPKIDTFDGNGFYAAKTCEYKGKRYLIGFLDRKKRESDRLPYTWAGNLLVYELKELEDGTLGVAMPEEYINYFDKQIFEAESVKDESELGNVPESCRLTFELEMENEGKAEIVFNNAEKNEEYRITIDNGEDKITYDAYPNEQSMSLKVGVKYQVDVVVEKDITVVYVNGEKALSNRIYSAVGADWKVRLQGASIDNLKIYGRKGIL</sequence>
<dbReference type="Pfam" id="PF00251">
    <property type="entry name" value="Glyco_hydro_32N"/>
    <property type="match status" value="1"/>
</dbReference>
<protein>
    <recommendedName>
        <fullName evidence="2">beta-fructofuranosidase</fullName>
        <ecNumber evidence="2">3.2.1.26</ecNumber>
    </recommendedName>
</protein>
<dbReference type="EC" id="3.2.1.26" evidence="2"/>
<dbReference type="InterPro" id="IPR051214">
    <property type="entry name" value="GH32_Enzymes"/>
</dbReference>
<keyword evidence="4" id="KW-0326">Glycosidase</keyword>
<dbReference type="SUPFAM" id="SSF49899">
    <property type="entry name" value="Concanavalin A-like lectins/glucanases"/>
    <property type="match status" value="1"/>
</dbReference>
<gene>
    <name evidence="6" type="ORF">SAMN02910451_01714</name>
</gene>
<keyword evidence="3" id="KW-0378">Hydrolase</keyword>
<dbReference type="PANTHER" id="PTHR43101">
    <property type="entry name" value="BETA-FRUCTOSIDASE"/>
    <property type="match status" value="1"/>
</dbReference>
<proteinExistence type="inferred from homology"/>
<evidence type="ECO:0000256" key="4">
    <source>
        <dbReference type="ARBA" id="ARBA00023295"/>
    </source>
</evidence>
<dbReference type="GO" id="GO:0004564">
    <property type="term" value="F:beta-fructofuranosidase activity"/>
    <property type="evidence" value="ECO:0007669"/>
    <property type="project" value="UniProtKB-EC"/>
</dbReference>
<dbReference type="Gene3D" id="2.115.10.20">
    <property type="entry name" value="Glycosyl hydrolase domain, family 43"/>
    <property type="match status" value="1"/>
</dbReference>
<dbReference type="InterPro" id="IPR001362">
    <property type="entry name" value="Glyco_hydro_32"/>
</dbReference>
<organism evidence="6 7">
    <name type="scientific">Butyrivibrio hungatei</name>
    <dbReference type="NCBI Taxonomy" id="185008"/>
    <lineage>
        <taxon>Bacteria</taxon>
        <taxon>Bacillati</taxon>
        <taxon>Bacillota</taxon>
        <taxon>Clostridia</taxon>
        <taxon>Lachnospirales</taxon>
        <taxon>Lachnospiraceae</taxon>
        <taxon>Butyrivibrio</taxon>
    </lineage>
</organism>
<dbReference type="InterPro" id="IPR013148">
    <property type="entry name" value="Glyco_hydro_32_N"/>
</dbReference>
<dbReference type="EMBL" id="FMUR01000009">
    <property type="protein sequence ID" value="SCY19583.1"/>
    <property type="molecule type" value="Genomic_DNA"/>
</dbReference>
<dbReference type="SUPFAM" id="SSF75005">
    <property type="entry name" value="Arabinanase/levansucrase/invertase"/>
    <property type="match status" value="1"/>
</dbReference>
<reference evidence="7" key="1">
    <citation type="submission" date="2016-10" db="EMBL/GenBank/DDBJ databases">
        <authorList>
            <person name="Varghese N."/>
            <person name="Submissions S."/>
        </authorList>
    </citation>
    <scope>NUCLEOTIDE SEQUENCE [LARGE SCALE GENOMIC DNA]</scope>
    <source>
        <strain evidence="7">XBD2006</strain>
    </source>
</reference>
<keyword evidence="7" id="KW-1185">Reference proteome</keyword>
<evidence type="ECO:0000259" key="5">
    <source>
        <dbReference type="Pfam" id="PF00251"/>
    </source>
</evidence>
<dbReference type="AlphaFoldDB" id="A0A1G5DXP1"/>
<evidence type="ECO:0000313" key="6">
    <source>
        <dbReference type="EMBL" id="SCY19583.1"/>
    </source>
</evidence>
<dbReference type="GO" id="GO:0005975">
    <property type="term" value="P:carbohydrate metabolic process"/>
    <property type="evidence" value="ECO:0007669"/>
    <property type="project" value="InterPro"/>
</dbReference>
<evidence type="ECO:0000256" key="2">
    <source>
        <dbReference type="ARBA" id="ARBA00012758"/>
    </source>
</evidence>
<name>A0A1G5DXP1_9FIRM</name>
<dbReference type="CDD" id="cd08995">
    <property type="entry name" value="GH32_EcAec43-like"/>
    <property type="match status" value="1"/>
</dbReference>
<dbReference type="PANTHER" id="PTHR43101:SF1">
    <property type="entry name" value="BETA-FRUCTOSIDASE"/>
    <property type="match status" value="1"/>
</dbReference>
<evidence type="ECO:0000256" key="3">
    <source>
        <dbReference type="ARBA" id="ARBA00022801"/>
    </source>
</evidence>
<dbReference type="InterPro" id="IPR023296">
    <property type="entry name" value="Glyco_hydro_beta-prop_sf"/>
</dbReference>
<dbReference type="SMART" id="SM00640">
    <property type="entry name" value="Glyco_32"/>
    <property type="match status" value="1"/>
</dbReference>
<dbReference type="Proteomes" id="UP000183047">
    <property type="component" value="Unassembled WGS sequence"/>
</dbReference>
<dbReference type="InterPro" id="IPR013320">
    <property type="entry name" value="ConA-like_dom_sf"/>
</dbReference>
<evidence type="ECO:0000256" key="1">
    <source>
        <dbReference type="ARBA" id="ARBA00009902"/>
    </source>
</evidence>
<comment type="similarity">
    <text evidence="1">Belongs to the glycosyl hydrolase 32 family.</text>
</comment>